<dbReference type="PANTHER" id="PTHR35311">
    <property type="entry name" value="KINETOCHORE-ASSOCIATED PROTEIN KNL-2 HOMOLOG"/>
    <property type="match status" value="1"/>
</dbReference>
<gene>
    <name evidence="3" type="ORF">CQW23_21256</name>
</gene>
<organism evidence="3 4">
    <name type="scientific">Capsicum baccatum</name>
    <name type="common">Peruvian pepper</name>
    <dbReference type="NCBI Taxonomy" id="33114"/>
    <lineage>
        <taxon>Eukaryota</taxon>
        <taxon>Viridiplantae</taxon>
        <taxon>Streptophyta</taxon>
        <taxon>Embryophyta</taxon>
        <taxon>Tracheophyta</taxon>
        <taxon>Spermatophyta</taxon>
        <taxon>Magnoliopsida</taxon>
        <taxon>eudicotyledons</taxon>
        <taxon>Gunneridae</taxon>
        <taxon>Pentapetalae</taxon>
        <taxon>asterids</taxon>
        <taxon>lamiids</taxon>
        <taxon>Solanales</taxon>
        <taxon>Solanaceae</taxon>
        <taxon>Solanoideae</taxon>
        <taxon>Capsiceae</taxon>
        <taxon>Capsicum</taxon>
    </lineage>
</organism>
<feature type="compositionally biased region" description="Basic and acidic residues" evidence="1">
    <location>
        <begin position="505"/>
        <end position="519"/>
    </location>
</feature>
<evidence type="ECO:0000256" key="1">
    <source>
        <dbReference type="SAM" id="MobiDB-lite"/>
    </source>
</evidence>
<dbReference type="Pfam" id="PF09133">
    <property type="entry name" value="SANTA"/>
    <property type="match status" value="1"/>
</dbReference>
<dbReference type="EMBL" id="MLFT02000009">
    <property type="protein sequence ID" value="PHT37683.1"/>
    <property type="molecule type" value="Genomic_DNA"/>
</dbReference>
<evidence type="ECO:0000313" key="3">
    <source>
        <dbReference type="EMBL" id="PHT37683.1"/>
    </source>
</evidence>
<sequence>MTFPRKRKENTTTMASPSTESPEPKSNNSSKSCFHPTVCLKDWWLVRAQGDSQGRTLAVAGLTSREGQALRVFSSAPILKVYDVFNLETIDGICVVLNGFINKSCSEENGFPSEVFEQFLFGFPPQWEAFNENCLGRESQYRAAANGPLVSENPSVCSEKVKDLKKLNQKDHVEATGETIQDRNGREDYEVEDNLMRDNQNDGEVASEVLLQQITKRSTRSLDKLNSTNQNDRDATGEIIQDPNGSKDYEVEDNLMRDNQNDGEVANEVIVQKKTKRATRSSDKLNSAITSTSIAKEQTANDHNGSKYYEVEDNLMRDNENDGEVAKEVTVQKKTKRAMRSSDKLNSTNASTSIAKAQTADDPNGSKDYEVEDNLMRDKQNDGDVASEVIVRKKTKRATRSLDKLNSTNTYTSIAKEQTPDVKRATHSKSASASVKNAKRKLTYGSPQQGKEAVPLISPESLGFKRSKSGRMLLPPMAFWRNQRAVYDADQRVTAVKQGDPNLDDLFRVSRSEPSRKRR</sequence>
<protein>
    <recommendedName>
        <fullName evidence="2">SANTA domain-containing protein</fullName>
    </recommendedName>
</protein>
<reference evidence="3 4" key="1">
    <citation type="journal article" date="2017" name="Genome Biol.">
        <title>New reference genome sequences of hot pepper reveal the massive evolution of plant disease-resistance genes by retroduplication.</title>
        <authorList>
            <person name="Kim S."/>
            <person name="Park J."/>
            <person name="Yeom S.I."/>
            <person name="Kim Y.M."/>
            <person name="Seo E."/>
            <person name="Kim K.T."/>
            <person name="Kim M.S."/>
            <person name="Lee J.M."/>
            <person name="Cheong K."/>
            <person name="Shin H.S."/>
            <person name="Kim S.B."/>
            <person name="Han K."/>
            <person name="Lee J."/>
            <person name="Park M."/>
            <person name="Lee H.A."/>
            <person name="Lee H.Y."/>
            <person name="Lee Y."/>
            <person name="Oh S."/>
            <person name="Lee J.H."/>
            <person name="Choi E."/>
            <person name="Choi E."/>
            <person name="Lee S.E."/>
            <person name="Jeon J."/>
            <person name="Kim H."/>
            <person name="Choi G."/>
            <person name="Song H."/>
            <person name="Lee J."/>
            <person name="Lee S.C."/>
            <person name="Kwon J.K."/>
            <person name="Lee H.Y."/>
            <person name="Koo N."/>
            <person name="Hong Y."/>
            <person name="Kim R.W."/>
            <person name="Kang W.H."/>
            <person name="Huh J.H."/>
            <person name="Kang B.C."/>
            <person name="Yang T.J."/>
            <person name="Lee Y.H."/>
            <person name="Bennetzen J.L."/>
            <person name="Choi D."/>
        </authorList>
    </citation>
    <scope>NUCLEOTIDE SEQUENCE [LARGE SCALE GENOMIC DNA]</scope>
    <source>
        <strain evidence="4">cv. PBC81</strain>
    </source>
</reference>
<feature type="domain" description="SANTA" evidence="2">
    <location>
        <begin position="38"/>
        <end position="129"/>
    </location>
</feature>
<name>A0A2G2VXK9_CAPBA</name>
<dbReference type="InterPro" id="IPR015216">
    <property type="entry name" value="SANTA"/>
</dbReference>
<feature type="region of interest" description="Disordered" evidence="1">
    <location>
        <begin position="418"/>
        <end position="438"/>
    </location>
</feature>
<feature type="compositionally biased region" description="Low complexity" evidence="1">
    <location>
        <begin position="16"/>
        <end position="31"/>
    </location>
</feature>
<dbReference type="PANTHER" id="PTHR35311:SF9">
    <property type="entry name" value="KINETOCHORE-ASSOCIATED PROTEIN KNL-2 HOMOLOG"/>
    <property type="match status" value="1"/>
</dbReference>
<reference evidence="4" key="2">
    <citation type="journal article" date="2017" name="J. Anim. Genet.">
        <title>Multiple reference genome sequences of hot pepper reveal the massive evolution of plant disease resistance genes by retroduplication.</title>
        <authorList>
            <person name="Kim S."/>
            <person name="Park J."/>
            <person name="Yeom S.-I."/>
            <person name="Kim Y.-M."/>
            <person name="Seo E."/>
            <person name="Kim K.-T."/>
            <person name="Kim M.-S."/>
            <person name="Lee J.M."/>
            <person name="Cheong K."/>
            <person name="Shin H.-S."/>
            <person name="Kim S.-B."/>
            <person name="Han K."/>
            <person name="Lee J."/>
            <person name="Park M."/>
            <person name="Lee H.-A."/>
            <person name="Lee H.-Y."/>
            <person name="Lee Y."/>
            <person name="Oh S."/>
            <person name="Lee J.H."/>
            <person name="Choi E."/>
            <person name="Choi E."/>
            <person name="Lee S.E."/>
            <person name="Jeon J."/>
            <person name="Kim H."/>
            <person name="Choi G."/>
            <person name="Song H."/>
            <person name="Lee J."/>
            <person name="Lee S.-C."/>
            <person name="Kwon J.-K."/>
            <person name="Lee H.-Y."/>
            <person name="Koo N."/>
            <person name="Hong Y."/>
            <person name="Kim R.W."/>
            <person name="Kang W.-H."/>
            <person name="Huh J.H."/>
            <person name="Kang B.-C."/>
            <person name="Yang T.-J."/>
            <person name="Lee Y.-H."/>
            <person name="Bennetzen J.L."/>
            <person name="Choi D."/>
        </authorList>
    </citation>
    <scope>NUCLEOTIDE SEQUENCE [LARGE SCALE GENOMIC DNA]</scope>
    <source>
        <strain evidence="4">cv. PBC81</strain>
    </source>
</reference>
<evidence type="ECO:0000313" key="4">
    <source>
        <dbReference type="Proteomes" id="UP000224567"/>
    </source>
</evidence>
<feature type="region of interest" description="Disordered" evidence="1">
    <location>
        <begin position="333"/>
        <end position="367"/>
    </location>
</feature>
<comment type="caution">
    <text evidence="3">The sequence shown here is derived from an EMBL/GenBank/DDBJ whole genome shotgun (WGS) entry which is preliminary data.</text>
</comment>
<feature type="region of interest" description="Disordered" evidence="1">
    <location>
        <begin position="497"/>
        <end position="519"/>
    </location>
</feature>
<feature type="region of interest" description="Disordered" evidence="1">
    <location>
        <begin position="1"/>
        <end position="31"/>
    </location>
</feature>
<dbReference type="InterPro" id="IPR053090">
    <property type="entry name" value="Centromere_KNL-2_homolog"/>
</dbReference>
<evidence type="ECO:0000259" key="2">
    <source>
        <dbReference type="Pfam" id="PF09133"/>
    </source>
</evidence>
<accession>A0A2G2VXK9</accession>
<dbReference type="STRING" id="33114.A0A2G2VXK9"/>
<proteinExistence type="predicted"/>
<dbReference type="AlphaFoldDB" id="A0A2G2VXK9"/>
<feature type="region of interest" description="Disordered" evidence="1">
    <location>
        <begin position="221"/>
        <end position="248"/>
    </location>
</feature>
<keyword evidence="4" id="KW-1185">Reference proteome</keyword>
<dbReference type="OrthoDB" id="118550at2759"/>
<feature type="compositionally biased region" description="Polar residues" evidence="1">
    <location>
        <begin position="344"/>
        <end position="356"/>
    </location>
</feature>
<dbReference type="Proteomes" id="UP000224567">
    <property type="component" value="Unassembled WGS sequence"/>
</dbReference>